<protein>
    <submittedName>
        <fullName evidence="1">Uncharacterized protein</fullName>
    </submittedName>
</protein>
<organism evidence="1 2">
    <name type="scientific">Entomophthora muscae</name>
    <dbReference type="NCBI Taxonomy" id="34485"/>
    <lineage>
        <taxon>Eukaryota</taxon>
        <taxon>Fungi</taxon>
        <taxon>Fungi incertae sedis</taxon>
        <taxon>Zoopagomycota</taxon>
        <taxon>Entomophthoromycotina</taxon>
        <taxon>Entomophthoromycetes</taxon>
        <taxon>Entomophthorales</taxon>
        <taxon>Entomophthoraceae</taxon>
        <taxon>Entomophthora</taxon>
    </lineage>
</organism>
<name>A0ACC2TGJ8_9FUNG</name>
<proteinExistence type="predicted"/>
<reference evidence="1" key="1">
    <citation type="submission" date="2022-04" db="EMBL/GenBank/DDBJ databases">
        <title>Genome of the entomopathogenic fungus Entomophthora muscae.</title>
        <authorList>
            <person name="Elya C."/>
            <person name="Lovett B.R."/>
            <person name="Lee E."/>
            <person name="Macias A.M."/>
            <person name="Hajek A.E."/>
            <person name="De Bivort B.L."/>
            <person name="Kasson M.T."/>
            <person name="De Fine Licht H.H."/>
            <person name="Stajich J.E."/>
        </authorList>
    </citation>
    <scope>NUCLEOTIDE SEQUENCE</scope>
    <source>
        <strain evidence="1">Berkeley</strain>
    </source>
</reference>
<accession>A0ACC2TGJ8</accession>
<evidence type="ECO:0000313" key="1">
    <source>
        <dbReference type="EMBL" id="KAJ9073382.1"/>
    </source>
</evidence>
<gene>
    <name evidence="1" type="ORF">DSO57_1017095</name>
</gene>
<dbReference type="Proteomes" id="UP001165960">
    <property type="component" value="Unassembled WGS sequence"/>
</dbReference>
<evidence type="ECO:0000313" key="2">
    <source>
        <dbReference type="Proteomes" id="UP001165960"/>
    </source>
</evidence>
<sequence>MVMVPIGSVITGLNLGALARKIGDLFPLKWVPEKISCCVSVPRLRTQKVVLTTGAASPLTIPFDATFSGLSSPLLQEFSSPEITSPPIKEDISDPPIILTVLNL</sequence>
<comment type="caution">
    <text evidence="1">The sequence shown here is derived from an EMBL/GenBank/DDBJ whole genome shotgun (WGS) entry which is preliminary data.</text>
</comment>
<dbReference type="EMBL" id="QTSX02002911">
    <property type="protein sequence ID" value="KAJ9073382.1"/>
    <property type="molecule type" value="Genomic_DNA"/>
</dbReference>
<keyword evidence="2" id="KW-1185">Reference proteome</keyword>